<dbReference type="Proteomes" id="UP000192906">
    <property type="component" value="Unassembled WGS sequence"/>
</dbReference>
<organism evidence="1 2">
    <name type="scientific">Desulfovibrio gilichinskyi</name>
    <dbReference type="NCBI Taxonomy" id="1519643"/>
    <lineage>
        <taxon>Bacteria</taxon>
        <taxon>Pseudomonadati</taxon>
        <taxon>Thermodesulfobacteriota</taxon>
        <taxon>Desulfovibrionia</taxon>
        <taxon>Desulfovibrionales</taxon>
        <taxon>Desulfovibrionaceae</taxon>
        <taxon>Desulfovibrio</taxon>
    </lineage>
</organism>
<dbReference type="AlphaFoldDB" id="A0A1X7E199"/>
<name>A0A1X7E199_9BACT</name>
<dbReference type="OrthoDB" id="5462226at2"/>
<keyword evidence="2" id="KW-1185">Reference proteome</keyword>
<evidence type="ECO:0000313" key="1">
    <source>
        <dbReference type="EMBL" id="SMF25530.1"/>
    </source>
</evidence>
<gene>
    <name evidence="1" type="ORF">SAMN06295933_2486</name>
</gene>
<dbReference type="EMBL" id="FWZU01000004">
    <property type="protein sequence ID" value="SMF25530.1"/>
    <property type="molecule type" value="Genomic_DNA"/>
</dbReference>
<accession>A0A1X7E199</accession>
<reference evidence="2" key="1">
    <citation type="submission" date="2017-04" db="EMBL/GenBank/DDBJ databases">
        <authorList>
            <person name="Varghese N."/>
            <person name="Submissions S."/>
        </authorList>
    </citation>
    <scope>NUCLEOTIDE SEQUENCE [LARGE SCALE GENOMIC DNA]</scope>
    <source>
        <strain evidence="2">K3S</strain>
    </source>
</reference>
<evidence type="ECO:0000313" key="2">
    <source>
        <dbReference type="Proteomes" id="UP000192906"/>
    </source>
</evidence>
<dbReference type="RefSeq" id="WP_085102673.1">
    <property type="nucleotide sequence ID" value="NZ_FWZU01000004.1"/>
</dbReference>
<proteinExistence type="predicted"/>
<protein>
    <submittedName>
        <fullName evidence="1">Uncharacterized protein</fullName>
    </submittedName>
</protein>
<sequence>MHQNDASIFLGPPLGKTLVLSRDDGTVIKRTTTAISEAGVYFIEDKTRLPVKKIKGKPIRLPLN</sequence>